<name>A0A6D0K3C6_ECOLX</name>
<keyword evidence="1" id="KW-1133">Transmembrane helix</keyword>
<sequence length="74" mass="8321">MLKQRDMTETARFVFNELSVSEPPTVGDSAQNAYLPRERCQLLLTQLVIAGLMSVSGTCQSFAYVLMRIYFLGL</sequence>
<feature type="transmembrane region" description="Helical" evidence="1">
    <location>
        <begin position="47"/>
        <end position="71"/>
    </location>
</feature>
<organism evidence="2 3">
    <name type="scientific">Escherichia coli</name>
    <dbReference type="NCBI Taxonomy" id="562"/>
    <lineage>
        <taxon>Bacteria</taxon>
        <taxon>Pseudomonadati</taxon>
        <taxon>Pseudomonadota</taxon>
        <taxon>Gammaproteobacteria</taxon>
        <taxon>Enterobacterales</taxon>
        <taxon>Enterobacteriaceae</taxon>
        <taxon>Escherichia</taxon>
    </lineage>
</organism>
<comment type="caution">
    <text evidence="2">The sequence shown here is derived from an EMBL/GenBank/DDBJ whole genome shotgun (WGS) entry which is preliminary data.</text>
</comment>
<keyword evidence="1" id="KW-0472">Membrane</keyword>
<keyword evidence="1" id="KW-0812">Transmembrane</keyword>
<reference evidence="2 3" key="1">
    <citation type="submission" date="2019-12" db="EMBL/GenBank/DDBJ databases">
        <title>Enteriobacteria Tanzani isolates_8377-8380.</title>
        <authorList>
            <person name="Subbiah M."/>
            <person name="Call D."/>
        </authorList>
    </citation>
    <scope>NUCLEOTIDE SEQUENCE [LARGE SCALE GENOMIC DNA]</scope>
    <source>
        <strain evidence="2 3">8378wC7</strain>
    </source>
</reference>
<dbReference type="EMBL" id="WTRN01000016">
    <property type="protein sequence ID" value="MWT84148.1"/>
    <property type="molecule type" value="Genomic_DNA"/>
</dbReference>
<evidence type="ECO:0000256" key="1">
    <source>
        <dbReference type="SAM" id="Phobius"/>
    </source>
</evidence>
<protein>
    <submittedName>
        <fullName evidence="2">TrmB family transcriptional regulator</fullName>
    </submittedName>
</protein>
<evidence type="ECO:0000313" key="3">
    <source>
        <dbReference type="Proteomes" id="UP000480485"/>
    </source>
</evidence>
<gene>
    <name evidence="2" type="ORF">GP954_02930</name>
</gene>
<proteinExistence type="predicted"/>
<dbReference type="AlphaFoldDB" id="A0A6D0K3C6"/>
<accession>A0A6D0K3C6</accession>
<evidence type="ECO:0000313" key="2">
    <source>
        <dbReference type="EMBL" id="MWT84148.1"/>
    </source>
</evidence>
<dbReference type="Proteomes" id="UP000480485">
    <property type="component" value="Unassembled WGS sequence"/>
</dbReference>